<name>A0A943SSQ4_STRPA</name>
<sequence length="222" mass="26186">MMFTLEAIYALHMFNDHSNDIAFLPLPVKEGETRKEALLRIVEKGFEDLSNMELIVDGTPTEECIQYGAYLDEYAQANYHCNVNQMFFYSPNVDEYDRMAIIIIQNDENEFLIDRVGTAIFLASLISLYPILQNVDANKKDYLHSEWEAEAYIKLVFHHPNDDALRIQINDSSHNVQDRLYYRSDQYLYEYDMENQTRRSISGEQFKKQLIQKLKVKGELWE</sequence>
<reference evidence="1" key="1">
    <citation type="submission" date="2021-02" db="EMBL/GenBank/DDBJ databases">
        <title>Infant gut strain persistence is associated with maternal origin, phylogeny, and functional potential including surface adhesion and iron acquisition.</title>
        <authorList>
            <person name="Lou Y.C."/>
        </authorList>
    </citation>
    <scope>NUCLEOTIDE SEQUENCE</scope>
    <source>
        <strain evidence="1">L3_060_000G1_dasL3_060_000G1_metabat.metabat.86_ sub</strain>
    </source>
</reference>
<dbReference type="EMBL" id="JAGZZN010000003">
    <property type="protein sequence ID" value="MBS6536126.1"/>
    <property type="molecule type" value="Genomic_DNA"/>
</dbReference>
<dbReference type="Proteomes" id="UP000761167">
    <property type="component" value="Unassembled WGS sequence"/>
</dbReference>
<comment type="caution">
    <text evidence="1">The sequence shown here is derived from an EMBL/GenBank/DDBJ whole genome shotgun (WGS) entry which is preliminary data.</text>
</comment>
<proteinExistence type="predicted"/>
<gene>
    <name evidence="1" type="ORF">KH363_01115</name>
</gene>
<evidence type="ECO:0000313" key="2">
    <source>
        <dbReference type="Proteomes" id="UP000761167"/>
    </source>
</evidence>
<evidence type="ECO:0000313" key="1">
    <source>
        <dbReference type="EMBL" id="MBS6536126.1"/>
    </source>
</evidence>
<organism evidence="1 2">
    <name type="scientific">Streptococcus parasanguinis</name>
    <dbReference type="NCBI Taxonomy" id="1318"/>
    <lineage>
        <taxon>Bacteria</taxon>
        <taxon>Bacillati</taxon>
        <taxon>Bacillota</taxon>
        <taxon>Bacilli</taxon>
        <taxon>Lactobacillales</taxon>
        <taxon>Streptococcaceae</taxon>
        <taxon>Streptococcus</taxon>
    </lineage>
</organism>
<dbReference type="AlphaFoldDB" id="A0A943SSQ4"/>
<protein>
    <recommendedName>
        <fullName evidence="3">DUF5081 family protein</fullName>
    </recommendedName>
</protein>
<evidence type="ECO:0008006" key="3">
    <source>
        <dbReference type="Google" id="ProtNLM"/>
    </source>
</evidence>
<accession>A0A943SSQ4</accession>